<dbReference type="SUPFAM" id="SSF54452">
    <property type="entry name" value="MHC antigen-recognition domain"/>
    <property type="match status" value="1"/>
</dbReference>
<accession>A0A7L0SBP0</accession>
<organism evidence="12 13">
    <name type="scientific">Glaucidium brasilianum</name>
    <name type="common">Ferruginous pygmy-owl</name>
    <dbReference type="NCBI Taxonomy" id="78217"/>
    <lineage>
        <taxon>Eukaryota</taxon>
        <taxon>Metazoa</taxon>
        <taxon>Chordata</taxon>
        <taxon>Craniata</taxon>
        <taxon>Vertebrata</taxon>
        <taxon>Euteleostomi</taxon>
        <taxon>Archelosauria</taxon>
        <taxon>Archosauria</taxon>
        <taxon>Dinosauria</taxon>
        <taxon>Saurischia</taxon>
        <taxon>Theropoda</taxon>
        <taxon>Coelurosauria</taxon>
        <taxon>Aves</taxon>
        <taxon>Neognathae</taxon>
        <taxon>Neoaves</taxon>
        <taxon>Telluraves</taxon>
        <taxon>Strigiformes</taxon>
        <taxon>Strigidae</taxon>
        <taxon>Glaucidium</taxon>
    </lineage>
</organism>
<evidence type="ECO:0000313" key="13">
    <source>
        <dbReference type="Proteomes" id="UP000591073"/>
    </source>
</evidence>
<dbReference type="InterPro" id="IPR003006">
    <property type="entry name" value="Ig/MHC_CS"/>
</dbReference>
<evidence type="ECO:0000256" key="2">
    <source>
        <dbReference type="ARBA" id="ARBA00022692"/>
    </source>
</evidence>
<keyword evidence="6" id="KW-0472">Membrane</keyword>
<evidence type="ECO:0000256" key="3">
    <source>
        <dbReference type="ARBA" id="ARBA00022859"/>
    </source>
</evidence>
<evidence type="ECO:0000256" key="8">
    <source>
        <dbReference type="ARBA" id="ARBA00023180"/>
    </source>
</evidence>
<proteinExistence type="predicted"/>
<keyword evidence="7" id="KW-1015">Disulfide bond</keyword>
<dbReference type="AlphaFoldDB" id="A0A7L0SBP0"/>
<dbReference type="InterPro" id="IPR013783">
    <property type="entry name" value="Ig-like_fold"/>
</dbReference>
<dbReference type="Pfam" id="PF07654">
    <property type="entry name" value="C1-set"/>
    <property type="match status" value="1"/>
</dbReference>
<feature type="chain" id="PRO_5029736566" evidence="10">
    <location>
        <begin position="24"/>
        <end position="224"/>
    </location>
</feature>
<dbReference type="FunFam" id="2.60.40.10:FF:000116">
    <property type="entry name" value="HLA class II histocompatibility antigen, DRB1-1 beta chain"/>
    <property type="match status" value="1"/>
</dbReference>
<dbReference type="EMBL" id="VXAP01001238">
    <property type="protein sequence ID" value="NXL39894.1"/>
    <property type="molecule type" value="Genomic_DNA"/>
</dbReference>
<dbReference type="OrthoDB" id="9940220at2759"/>
<dbReference type="GO" id="GO:0002504">
    <property type="term" value="P:antigen processing and presentation of peptide or polysaccharide antigen via MHC class II"/>
    <property type="evidence" value="ECO:0007669"/>
    <property type="project" value="UniProtKB-KW"/>
</dbReference>
<feature type="domain" description="Ig-like" evidence="11">
    <location>
        <begin position="123"/>
        <end position="211"/>
    </location>
</feature>
<keyword evidence="9" id="KW-0491">MHC II</keyword>
<dbReference type="FunFam" id="3.10.320.10:FF:000001">
    <property type="entry name" value="HLA class II histocompatibility antigen, DRB1-1 beta chain"/>
    <property type="match status" value="1"/>
</dbReference>
<dbReference type="SMART" id="SM00407">
    <property type="entry name" value="IGc1"/>
    <property type="match status" value="1"/>
</dbReference>
<evidence type="ECO:0000256" key="4">
    <source>
        <dbReference type="ARBA" id="ARBA00022989"/>
    </source>
</evidence>
<dbReference type="InterPro" id="IPR011162">
    <property type="entry name" value="MHC_I/II-like_Ag-recog"/>
</dbReference>
<sequence>METGRVLGAGAVLVALVVLGAQAAGGQEPSEVLLEMGEAECQYLNGTQRVRYVQRYIHNREQYAHFDSDLGLHVANTPLGEIQAKHYNSQRRFMEQTPAEVDTFCRHNYKVLTPFLTERKVQPKVRVTPMQSSSLPQTKRLACYVTGFYPAEIEVKWFQNGWEEMERVASTDVIQNGDWTYQVLVMLETSPQRGDTYTCQVEHVSLQHPVSQRWGKALRGPLGR</sequence>
<keyword evidence="10" id="KW-0732">Signal</keyword>
<feature type="non-terminal residue" evidence="12">
    <location>
        <position position="1"/>
    </location>
</feature>
<keyword evidence="3" id="KW-0391">Immunity</keyword>
<comment type="caution">
    <text evidence="12">The sequence shown here is derived from an EMBL/GenBank/DDBJ whole genome shotgun (WGS) entry which is preliminary data.</text>
</comment>
<evidence type="ECO:0000259" key="11">
    <source>
        <dbReference type="PROSITE" id="PS50835"/>
    </source>
</evidence>
<dbReference type="Gene3D" id="3.10.320.10">
    <property type="entry name" value="Class II Histocompatibility Antigen, M Beta Chain, Chain B, domain 1"/>
    <property type="match status" value="1"/>
</dbReference>
<evidence type="ECO:0000256" key="7">
    <source>
        <dbReference type="ARBA" id="ARBA00023157"/>
    </source>
</evidence>
<evidence type="ECO:0000256" key="6">
    <source>
        <dbReference type="ARBA" id="ARBA00023136"/>
    </source>
</evidence>
<feature type="signal peptide" evidence="10">
    <location>
        <begin position="1"/>
        <end position="23"/>
    </location>
</feature>
<keyword evidence="2" id="KW-0812">Transmembrane</keyword>
<keyword evidence="13" id="KW-1185">Reference proteome</keyword>
<dbReference type="SUPFAM" id="SSF48726">
    <property type="entry name" value="Immunoglobulin"/>
    <property type="match status" value="1"/>
</dbReference>
<evidence type="ECO:0000256" key="5">
    <source>
        <dbReference type="ARBA" id="ARBA00023130"/>
    </source>
</evidence>
<dbReference type="GO" id="GO:0002250">
    <property type="term" value="P:adaptive immune response"/>
    <property type="evidence" value="ECO:0007669"/>
    <property type="project" value="UniProtKB-KW"/>
</dbReference>
<dbReference type="CDD" id="cd05766">
    <property type="entry name" value="IgC1_MHC_II_beta"/>
    <property type="match status" value="1"/>
</dbReference>
<dbReference type="PANTHER" id="PTHR19944">
    <property type="entry name" value="MHC CLASS II-RELATED"/>
    <property type="match status" value="1"/>
</dbReference>
<dbReference type="SMART" id="SM00921">
    <property type="entry name" value="MHC_II_beta"/>
    <property type="match status" value="1"/>
</dbReference>
<dbReference type="PROSITE" id="PS50835">
    <property type="entry name" value="IG_LIKE"/>
    <property type="match status" value="1"/>
</dbReference>
<dbReference type="InterPro" id="IPR050160">
    <property type="entry name" value="MHC/Immunoglobulin"/>
</dbReference>
<name>A0A7L0SBP0_GLABR</name>
<dbReference type="GO" id="GO:0042613">
    <property type="term" value="C:MHC class II protein complex"/>
    <property type="evidence" value="ECO:0007669"/>
    <property type="project" value="UniProtKB-KW"/>
</dbReference>
<dbReference type="InterPro" id="IPR014745">
    <property type="entry name" value="MHC_II_a/b_N"/>
</dbReference>
<dbReference type="InterPro" id="IPR000353">
    <property type="entry name" value="MHC_II_b_N"/>
</dbReference>
<keyword evidence="8" id="KW-0325">Glycoprotein</keyword>
<protein>
    <submittedName>
        <fullName evidence="12">HB2L protein</fullName>
    </submittedName>
</protein>
<dbReference type="InterPro" id="IPR007110">
    <property type="entry name" value="Ig-like_dom"/>
</dbReference>
<dbReference type="Gene3D" id="2.60.40.10">
    <property type="entry name" value="Immunoglobulins"/>
    <property type="match status" value="1"/>
</dbReference>
<gene>
    <name evidence="12" type="primary">Hb2l</name>
    <name evidence="12" type="ORF">GLABRA_R12764</name>
</gene>
<evidence type="ECO:0000256" key="1">
    <source>
        <dbReference type="ARBA" id="ARBA00004479"/>
    </source>
</evidence>
<feature type="non-terminal residue" evidence="12">
    <location>
        <position position="224"/>
    </location>
</feature>
<dbReference type="InterPro" id="IPR003597">
    <property type="entry name" value="Ig_C1-set"/>
</dbReference>
<keyword evidence="5" id="KW-1064">Adaptive immunity</keyword>
<evidence type="ECO:0000256" key="10">
    <source>
        <dbReference type="SAM" id="SignalP"/>
    </source>
</evidence>
<reference evidence="12 13" key="1">
    <citation type="submission" date="2019-09" db="EMBL/GenBank/DDBJ databases">
        <title>Bird 10,000 Genomes (B10K) Project - Family phase.</title>
        <authorList>
            <person name="Zhang G."/>
        </authorList>
    </citation>
    <scope>NUCLEOTIDE SEQUENCE [LARGE SCALE GENOMIC DNA]</scope>
    <source>
        <strain evidence="12">B10K-DU-008-63</strain>
    </source>
</reference>
<dbReference type="Proteomes" id="UP000591073">
    <property type="component" value="Unassembled WGS sequence"/>
</dbReference>
<evidence type="ECO:0000256" key="9">
    <source>
        <dbReference type="ARBA" id="ARBA00023182"/>
    </source>
</evidence>
<keyword evidence="4" id="KW-1133">Transmembrane helix</keyword>
<dbReference type="PROSITE" id="PS00290">
    <property type="entry name" value="IG_MHC"/>
    <property type="match status" value="1"/>
</dbReference>
<dbReference type="InterPro" id="IPR036179">
    <property type="entry name" value="Ig-like_dom_sf"/>
</dbReference>
<comment type="subcellular location">
    <subcellularLocation>
        <location evidence="1">Membrane</location>
        <topology evidence="1">Single-pass type I membrane protein</topology>
    </subcellularLocation>
</comment>
<dbReference type="PANTHER" id="PTHR19944:SF99">
    <property type="entry name" value="HLA CLASS II HISTOCOMPATIBILITY ANTIGEN, DRB1 BETA CHAIN"/>
    <property type="match status" value="1"/>
</dbReference>
<dbReference type="Pfam" id="PF00969">
    <property type="entry name" value="MHC_II_beta"/>
    <property type="match status" value="1"/>
</dbReference>
<evidence type="ECO:0000313" key="12">
    <source>
        <dbReference type="EMBL" id="NXL39894.1"/>
    </source>
</evidence>